<comment type="caution">
    <text evidence="1">The sequence shown here is derived from an EMBL/GenBank/DDBJ whole genome shotgun (WGS) entry which is preliminary data.</text>
</comment>
<accession>A0A7J6YC11</accession>
<protein>
    <submittedName>
        <fullName evidence="1">Uncharacterized protein</fullName>
    </submittedName>
</protein>
<dbReference type="EMBL" id="JABDHM010000013">
    <property type="protein sequence ID" value="KAF5224324.1"/>
    <property type="molecule type" value="Genomic_DNA"/>
</dbReference>
<sequence length="2143" mass="243265">MEGAGCLTALVPSLRPGFSRSIVPRCAPFASLFFIIVRTKKQTNNNNKKERVVEEIDQQIIIIIIILKLIAGRLSFAMNSKDVHIFTTEEIKRLGKISKTVVDDPSLLNHNLRQIWMLLGTVHHEKGDQMMGTMIALHSSRMLSTSWTVLLQCLRGSSKPRVQLSLLRHFGNIVDRIGIPQRSNAFRVFAKEVLGILSSTNDIITNEIFLKSFCAVLEALGTYSEKEIAEAIFEYVLKQILESGRTERRRAAALMAAQLVASTPFCGSFTNLMDTLETKSDLLGSCITLDASLPLLISQAKKLSSTPFEHSTVSQAKLRIEKWLLSLLFEEPLQHLIVPVAISCYGKMKQWDFNWQLSLSAKIIERVCLILSQKETRLILILPLLNLIELVKPHWTSKLELIWKLVEYPDPMIRSKMLSAVAASMNNINIPEAKKLLSHTYNLFKKYMKSQCGCTVSGTLCLLTALAQIIPKDIYKIFFHVLHFCLDFTNPLHSMKCVQIHLLELIQKIPFIEMNTFSYVIHCTQDLDKKINDSAYIILLKWCNEFVLDEVFFREPFFRSVNFFEGCPYIKNLLPRNKKSCICYLRNVSQLISFLIEKLEFEIKSSTKQHYHYIHCVCEGLCLISVSSIYNVYYPSTMGNILLEETFYKAFTCIQDILFSMESFPFDVYISLIRAATLCLQRCNVSHLFDIFTHKRFFNYIWNVLYRCCKALDPISIPVLKKNHSLYLGWQELPNGLEKMIALSTLSGLTNAKHYRTTHFFELVEHVSELFLELILFGGSSPVFISHLRFLYSNVLCCLDILAGYTPVVSLRGCRGVLMLLLGFNNENNVFEKSVATINNESEKWIPLIVKILTRSLDFDLAFIGKEFFGCIKLFIQADTCTQKTQFYLAVDTDFLLVKRMISIVSNQSYYNAVYGATVVEPILDVLELLMSSIYASRVGTICGEEEWRNILYVIDQSNEILESDAFSTCRDIVVRILNLNRKINELSITTALKTLDGFTYKKNSCSDEFFSEFYMLCQAISFGNCTNFVPDSFITEKTSFPLLLCACVLDPSLATRAVESVLTIPCEEIFLEILLIILENMDPNNKIVEKANFSVNEAVLGLYDDLLAHIIDSFSWGWTQSAGSLKTMEFISDERYSISLRRALYDAARSNFLEIPEGILTNTSFLRVAFSSFPQLLIPVPMKKGTISIVSFFLICKALAFPTIKCSLFISKKTSVDLYEITEEKDLFAAMPLLPLFIFGVSQSPGVFFHFIGSKNFIMAELLESVSERYAKDIFFEMGKLGLLAGLKSTELTVLTKLLIRGGVASLQVDMAILNSFLKRIIELLHEISVSDEWSLSLRYCSMFLLVLVAPTGDDGWQEVLDGKHESDEGKELQNTVLSIINQCLEVDFKDVESIAKHVVSIFLCSLNLNQGMNESVLWLVVKCCRLSVWQLIFYGKERFRSLDMPFLKFLCKLNQTVGLPPSLVQEMHANFIPHFLKFGVSCQFDGDEQRIILWFVTSLLLHTVVSDECYSKPKVHMALVDALSQYADFPLELMFLDTTLRIYSFCNASVFSLYARFPLFTNARNWNIHTVGHLFPLSGCYTYARDEAEKVLPSFLHLYVSAINSIFATTSTIPPYCVSDIYFLLTTLISGNLSLLKHFHMHNDTIAVKILPCIYAWYREYAASCIDNAFIHHNILCSNVGLLPDSNRSIVLFDEWNTRACTTIMLTLFTAGSEKLAGYVDAVSILRKLLSIDIFSYMGALTAAIAMSGSSTRKEIEPVAFIIITRLLDDLESSQWGRLSFSFGILQMLRSACSILSMLPEELFSVRVCEAVCNEILNRSSGRRLERYAYYTLQCITHITALGQTHWYRLRGFLGLTSLERGRSDITVPLMSETCVHAKPGLSKLKPCADILNQAPLSYQRSAFSRRIKTNRNKLLHLVTAALLVFRGSYNEFESGELDYNRIQVIAFLDSLRGNSSNNGDIAIAVVHELIAHVLEKEDILFITINKFDFTLIFKRLLLYELQAISKRIVRENTELIARWSVVEYTTRLLFEACLGKDGFSLDGRCWWWLDCAILNTFLGVIDENVSSLITVVLLFPPELSKLRMLAVAMAHYLFQVSGCGSALKMFLSELKNMCLARPSEEHSVVCASEILSVLLQVLHS</sequence>
<proteinExistence type="predicted"/>
<evidence type="ECO:0000313" key="2">
    <source>
        <dbReference type="Proteomes" id="UP000583944"/>
    </source>
</evidence>
<reference evidence="1 2" key="1">
    <citation type="journal article" date="2019" name="Genome Biol. Evol.">
        <title>Nanopore Sequencing Significantly Improves Genome Assembly of the Protozoan Parasite Trypanosoma cruzi.</title>
        <authorList>
            <person name="Diaz-Viraque F."/>
            <person name="Pita S."/>
            <person name="Greif G."/>
            <person name="de Souza R.C.M."/>
            <person name="Iraola G."/>
            <person name="Robello C."/>
        </authorList>
    </citation>
    <scope>NUCLEOTIDE SEQUENCE [LARGE SCALE GENOMIC DNA]</scope>
    <source>
        <strain evidence="1 2">Berenice</strain>
    </source>
</reference>
<organism evidence="1 2">
    <name type="scientific">Trypanosoma cruzi</name>
    <dbReference type="NCBI Taxonomy" id="5693"/>
    <lineage>
        <taxon>Eukaryota</taxon>
        <taxon>Discoba</taxon>
        <taxon>Euglenozoa</taxon>
        <taxon>Kinetoplastea</taxon>
        <taxon>Metakinetoplastina</taxon>
        <taxon>Trypanosomatida</taxon>
        <taxon>Trypanosomatidae</taxon>
        <taxon>Trypanosoma</taxon>
        <taxon>Schizotrypanum</taxon>
    </lineage>
</organism>
<name>A0A7J6YC11_TRYCR</name>
<dbReference type="InterPro" id="IPR016024">
    <property type="entry name" value="ARM-type_fold"/>
</dbReference>
<dbReference type="SUPFAM" id="SSF48371">
    <property type="entry name" value="ARM repeat"/>
    <property type="match status" value="1"/>
</dbReference>
<dbReference type="VEuPathDB" id="TriTrypDB:ECC02_002580"/>
<dbReference type="Proteomes" id="UP000583944">
    <property type="component" value="Unassembled WGS sequence"/>
</dbReference>
<dbReference type="VEuPathDB" id="TriTrypDB:BCY84_20583"/>
<gene>
    <name evidence="1" type="ORF">ECC02_002580</name>
</gene>
<evidence type="ECO:0000313" key="1">
    <source>
        <dbReference type="EMBL" id="KAF5224324.1"/>
    </source>
</evidence>